<dbReference type="Gene3D" id="1.10.510.10">
    <property type="entry name" value="Transferase(Phosphotransferase) domain 1"/>
    <property type="match status" value="1"/>
</dbReference>
<dbReference type="Proteomes" id="UP001215151">
    <property type="component" value="Unassembled WGS sequence"/>
</dbReference>
<evidence type="ECO:0000256" key="1">
    <source>
        <dbReference type="SAM" id="MobiDB-lite"/>
    </source>
</evidence>
<evidence type="ECO:0000313" key="4">
    <source>
        <dbReference type="Proteomes" id="UP001215151"/>
    </source>
</evidence>
<comment type="caution">
    <text evidence="3">The sequence shown here is derived from an EMBL/GenBank/DDBJ whole genome shotgun (WGS) entry which is preliminary data.</text>
</comment>
<dbReference type="EMBL" id="JAPEVG010000136">
    <property type="protein sequence ID" value="KAJ8481464.1"/>
    <property type="molecule type" value="Genomic_DNA"/>
</dbReference>
<feature type="region of interest" description="Disordered" evidence="1">
    <location>
        <begin position="747"/>
        <end position="852"/>
    </location>
</feature>
<dbReference type="GO" id="GO:0004672">
    <property type="term" value="F:protein kinase activity"/>
    <property type="evidence" value="ECO:0007669"/>
    <property type="project" value="InterPro"/>
</dbReference>
<feature type="domain" description="Fungal-type protein kinase" evidence="2">
    <location>
        <begin position="168"/>
        <end position="626"/>
    </location>
</feature>
<protein>
    <recommendedName>
        <fullName evidence="2">Fungal-type protein kinase domain-containing protein</fullName>
    </recommendedName>
</protein>
<name>A0AAD7TVK5_9APHY</name>
<reference evidence="3" key="1">
    <citation type="submission" date="2022-11" db="EMBL/GenBank/DDBJ databases">
        <title>Genome Sequence of Cubamyces cubensis.</title>
        <authorList>
            <person name="Buettner E."/>
        </authorList>
    </citation>
    <scope>NUCLEOTIDE SEQUENCE</scope>
    <source>
        <strain evidence="3">MPL-01</strain>
    </source>
</reference>
<organism evidence="3 4">
    <name type="scientific">Trametes cubensis</name>
    <dbReference type="NCBI Taxonomy" id="1111947"/>
    <lineage>
        <taxon>Eukaryota</taxon>
        <taxon>Fungi</taxon>
        <taxon>Dikarya</taxon>
        <taxon>Basidiomycota</taxon>
        <taxon>Agaricomycotina</taxon>
        <taxon>Agaricomycetes</taxon>
        <taxon>Polyporales</taxon>
        <taxon>Polyporaceae</taxon>
        <taxon>Trametes</taxon>
    </lineage>
</organism>
<sequence length="852" mass="94622">MSISTGSMSSYHNCSASDTSGSSGMSSNVSPRKPKSVNVVNTAEQAQQKFQIEHWRRELVSKVNVYDGNLDDFLDLFVPSNTPCPLDAPDARIAEDFRPLKGHEVEHYDPLISIFNRIVAAFPEDKRLSFCNTHSQTLSFPFTGFAEHHHKARPDISVSFPGDDISERTKSPNWSRFAMVMEAKSTAAEDAFDVRAGLDRTNAIVQLAINARSLMFAHGLLAAYTIGIYGEMIRIARFDHSSVVASASFSIKSQEGLQIIQEFFWRFVHPWKPSLGAVVGCDDTLRKMNTSDEAWLKKKLGAEANSLLAGVNLREGRVVDVWNDDQPEGSAPTKYLLFKLLEVNARLFSRSTMVWMGVEYNEDDDTDTELELRIIKEAWRQIIRIPESKFYNRLHQTIPEEEWTGLPRLVGGGDLGVREVKEWEKTSNAAESSRTLRSHTANKRFQTPPRPMHQTFSWRLAVGDDALAYERSHMRIVVDTVGRPLSRFKNTRELVAAMRDAIKGHRLAMERGGILHRDVSSGNILIVDRPPPTHQCAGILHDLDYSSMTLDPPPTNASDGQQSDAALPALCPLEHEKQVKDAEKRKERTGTYYFIALELIDPEVKCLVHNAGHDLESFFWVLLWIVLRHTVHNHASGLNACDATFPFGSDTLAAGMKSSWLRRSNPLLIANNPPLTDLLDDFKDIVDDATKQPPRKPNRPSSRVPITYDRVLKLFDDALNRTDWPEDDAAIPYTPLKTRTISVYAPGPLQIGSKKSVKKRQREEDGLESDYSDLESTPVESRAASVSSKRPRRGVASAPPNIAITVPSWGSGATSTTRVESGTTQGPGGKASGSRKTKGSKGSSCKAPGPGA</sequence>
<dbReference type="PANTHER" id="PTHR38248:SF2">
    <property type="entry name" value="FUNK1 11"/>
    <property type="match status" value="1"/>
</dbReference>
<accession>A0AAD7TVK5</accession>
<feature type="compositionally biased region" description="Polar residues" evidence="1">
    <location>
        <begin position="774"/>
        <end position="788"/>
    </location>
</feature>
<dbReference type="SUPFAM" id="SSF56112">
    <property type="entry name" value="Protein kinase-like (PK-like)"/>
    <property type="match status" value="1"/>
</dbReference>
<feature type="region of interest" description="Disordered" evidence="1">
    <location>
        <begin position="1"/>
        <end position="38"/>
    </location>
</feature>
<dbReference type="InterPro" id="IPR011009">
    <property type="entry name" value="Kinase-like_dom_sf"/>
</dbReference>
<dbReference type="AlphaFoldDB" id="A0AAD7TVK5"/>
<dbReference type="InterPro" id="IPR008266">
    <property type="entry name" value="Tyr_kinase_AS"/>
</dbReference>
<feature type="region of interest" description="Disordered" evidence="1">
    <location>
        <begin position="426"/>
        <end position="450"/>
    </location>
</feature>
<evidence type="ECO:0000259" key="2">
    <source>
        <dbReference type="Pfam" id="PF17667"/>
    </source>
</evidence>
<dbReference type="Pfam" id="PF17667">
    <property type="entry name" value="Pkinase_fungal"/>
    <property type="match status" value="1"/>
</dbReference>
<proteinExistence type="predicted"/>
<dbReference type="PROSITE" id="PS00109">
    <property type="entry name" value="PROTEIN_KINASE_TYR"/>
    <property type="match status" value="1"/>
</dbReference>
<feature type="compositionally biased region" description="Polar residues" evidence="1">
    <location>
        <begin position="811"/>
        <end position="824"/>
    </location>
</feature>
<dbReference type="InterPro" id="IPR040976">
    <property type="entry name" value="Pkinase_fungal"/>
</dbReference>
<gene>
    <name evidence="3" type="ORF">ONZ51_g5986</name>
</gene>
<keyword evidence="4" id="KW-1185">Reference proteome</keyword>
<feature type="compositionally biased region" description="Polar residues" evidence="1">
    <location>
        <begin position="426"/>
        <end position="435"/>
    </location>
</feature>
<evidence type="ECO:0000313" key="3">
    <source>
        <dbReference type="EMBL" id="KAJ8481464.1"/>
    </source>
</evidence>
<feature type="compositionally biased region" description="Polar residues" evidence="1">
    <location>
        <begin position="1"/>
        <end position="14"/>
    </location>
</feature>
<dbReference type="PANTHER" id="PTHR38248">
    <property type="entry name" value="FUNK1 6"/>
    <property type="match status" value="1"/>
</dbReference>
<feature type="compositionally biased region" description="Low complexity" evidence="1">
    <location>
        <begin position="15"/>
        <end position="30"/>
    </location>
</feature>